<dbReference type="AlphaFoldDB" id="A0A7W6B620"/>
<evidence type="ECO:0000313" key="1">
    <source>
        <dbReference type="EMBL" id="MBB3912752.1"/>
    </source>
</evidence>
<proteinExistence type="predicted"/>
<reference evidence="1 2" key="1">
    <citation type="submission" date="2020-08" db="EMBL/GenBank/DDBJ databases">
        <title>Genomic Encyclopedia of Type Strains, Phase IV (KMG-IV): sequencing the most valuable type-strain genomes for metagenomic binning, comparative biology and taxonomic classification.</title>
        <authorList>
            <person name="Goeker M."/>
        </authorList>
    </citation>
    <scope>NUCLEOTIDE SEQUENCE [LARGE SCALE GENOMIC DNA]</scope>
    <source>
        <strain evidence="1 2">DSM 19331</strain>
    </source>
</reference>
<protein>
    <submittedName>
        <fullName evidence="1">Uncharacterized protein</fullName>
    </submittedName>
</protein>
<sequence length="37" mass="3848">MLTPRQSPGFSTAATAILPSMRAAAVHGRTFCVSRAS</sequence>
<accession>A0A7W6B620</accession>
<organism evidence="1 2">
    <name type="scientific">Rhizobium fabae</name>
    <dbReference type="NCBI Taxonomy" id="573179"/>
    <lineage>
        <taxon>Bacteria</taxon>
        <taxon>Pseudomonadati</taxon>
        <taxon>Pseudomonadota</taxon>
        <taxon>Alphaproteobacteria</taxon>
        <taxon>Hyphomicrobiales</taxon>
        <taxon>Rhizobiaceae</taxon>
        <taxon>Rhizobium/Agrobacterium group</taxon>
        <taxon>Rhizobium</taxon>
    </lineage>
</organism>
<dbReference type="EMBL" id="JACIDG010000001">
    <property type="protein sequence ID" value="MBB3912752.1"/>
    <property type="molecule type" value="Genomic_DNA"/>
</dbReference>
<dbReference type="Proteomes" id="UP000545490">
    <property type="component" value="Unassembled WGS sequence"/>
</dbReference>
<gene>
    <name evidence="1" type="ORF">GGQ65_000007</name>
</gene>
<name>A0A7W6B620_9HYPH</name>
<comment type="caution">
    <text evidence="1">The sequence shown here is derived from an EMBL/GenBank/DDBJ whole genome shotgun (WGS) entry which is preliminary data.</text>
</comment>
<evidence type="ECO:0000313" key="2">
    <source>
        <dbReference type="Proteomes" id="UP000545490"/>
    </source>
</evidence>